<dbReference type="Proteomes" id="UP001607303">
    <property type="component" value="Unassembled WGS sequence"/>
</dbReference>
<dbReference type="EMBL" id="JAYRBN010000115">
    <property type="protein sequence ID" value="KAL2722909.1"/>
    <property type="molecule type" value="Genomic_DNA"/>
</dbReference>
<accession>A0ABD2AQL1</accession>
<gene>
    <name evidence="1" type="ORF">V1477_019500</name>
</gene>
<sequence>MRAGLKIENAVLVLPDIIFRLAYVVGPDTCLKLCDGRPVVKLSTIFFAKQFHQKPLRQKVTMLSSKHKSIKINNTETKYLRQLRIITKPNLASMLPIKWQESTALNQNPIDGLCMFFFNILDVAGINVWILYKETNEQNISRQQFLLQIVEELAEEYHEFPQEEREDVQY</sequence>
<comment type="caution">
    <text evidence="1">The sequence shown here is derived from an EMBL/GenBank/DDBJ whole genome shotgun (WGS) entry which is preliminary data.</text>
</comment>
<dbReference type="AlphaFoldDB" id="A0ABD2AQL1"/>
<proteinExistence type="predicted"/>
<evidence type="ECO:0000313" key="2">
    <source>
        <dbReference type="Proteomes" id="UP001607303"/>
    </source>
</evidence>
<evidence type="ECO:0000313" key="1">
    <source>
        <dbReference type="EMBL" id="KAL2722909.1"/>
    </source>
</evidence>
<protein>
    <submittedName>
        <fullName evidence="1">PiggyBac transposable element-derived protein 4-like</fullName>
    </submittedName>
</protein>
<name>A0ABD2AQL1_VESMC</name>
<organism evidence="1 2">
    <name type="scientific">Vespula maculifrons</name>
    <name type="common">Eastern yellow jacket</name>
    <name type="synonym">Wasp</name>
    <dbReference type="NCBI Taxonomy" id="7453"/>
    <lineage>
        <taxon>Eukaryota</taxon>
        <taxon>Metazoa</taxon>
        <taxon>Ecdysozoa</taxon>
        <taxon>Arthropoda</taxon>
        <taxon>Hexapoda</taxon>
        <taxon>Insecta</taxon>
        <taxon>Pterygota</taxon>
        <taxon>Neoptera</taxon>
        <taxon>Endopterygota</taxon>
        <taxon>Hymenoptera</taxon>
        <taxon>Apocrita</taxon>
        <taxon>Aculeata</taxon>
        <taxon>Vespoidea</taxon>
        <taxon>Vespidae</taxon>
        <taxon>Vespinae</taxon>
        <taxon>Vespula</taxon>
    </lineage>
</organism>
<reference evidence="1 2" key="1">
    <citation type="journal article" date="2024" name="Ann. Entomol. Soc. Am.">
        <title>Genomic analyses of the southern and eastern yellowjacket wasps (Hymenoptera: Vespidae) reveal evolutionary signatures of social life.</title>
        <authorList>
            <person name="Catto M.A."/>
            <person name="Caine P.B."/>
            <person name="Orr S.E."/>
            <person name="Hunt B.G."/>
            <person name="Goodisman M.A.D."/>
        </authorList>
    </citation>
    <scope>NUCLEOTIDE SEQUENCE [LARGE SCALE GENOMIC DNA]</scope>
    <source>
        <strain evidence="1">232</strain>
        <tissue evidence="1">Head and thorax</tissue>
    </source>
</reference>
<keyword evidence="2" id="KW-1185">Reference proteome</keyword>